<evidence type="ECO:0000313" key="3">
    <source>
        <dbReference type="Proteomes" id="UP001054837"/>
    </source>
</evidence>
<dbReference type="AlphaFoldDB" id="A0AAV4WML1"/>
<sequence>MRLFQKKGSSLGRNSVDACLQMSSERAPVRMRPQKGGGNRSRTRGRHIAGRIRLRRTLSSVTTQVFLPSEKTMLLLLLVLSVSWDLCHSQYVYGGVVPRYNARRPVRRSAIEALERLRLPVAHYFPQVDTQVASAPWPPSDMYALPPQWSDDLIQAEEDPADYTNYEYDALYRPPVYAEEVYPQEVEPEGPPYYNDLVSSYLMEVPEVFENVQRRNEGPGPVALNKVFAANDRESVSTTSVAPPAPTPQQPPQQQVQMTAVPASPEKKNVKSLVVPDAPPSKRRAMLGGTTWGRKRSPCSAPSKAARRPSGAKWTTWPGPRIR</sequence>
<reference evidence="2 3" key="1">
    <citation type="submission" date="2021-06" db="EMBL/GenBank/DDBJ databases">
        <title>Caerostris darwini draft genome.</title>
        <authorList>
            <person name="Kono N."/>
            <person name="Arakawa K."/>
        </authorList>
    </citation>
    <scope>NUCLEOTIDE SEQUENCE [LARGE SCALE GENOMIC DNA]</scope>
</reference>
<feature type="region of interest" description="Disordered" evidence="1">
    <location>
        <begin position="233"/>
        <end position="323"/>
    </location>
</feature>
<protein>
    <submittedName>
        <fullName evidence="2">Uncharacterized protein</fullName>
    </submittedName>
</protein>
<evidence type="ECO:0000313" key="2">
    <source>
        <dbReference type="EMBL" id="GIY82650.1"/>
    </source>
</evidence>
<comment type="caution">
    <text evidence="2">The sequence shown here is derived from an EMBL/GenBank/DDBJ whole genome shotgun (WGS) entry which is preliminary data.</text>
</comment>
<keyword evidence="3" id="KW-1185">Reference proteome</keyword>
<gene>
    <name evidence="2" type="ORF">CDAR_485771</name>
</gene>
<dbReference type="EMBL" id="BPLQ01014730">
    <property type="protein sequence ID" value="GIY82650.1"/>
    <property type="molecule type" value="Genomic_DNA"/>
</dbReference>
<name>A0AAV4WML1_9ARAC</name>
<feature type="compositionally biased region" description="Low complexity" evidence="1">
    <location>
        <begin position="252"/>
        <end position="263"/>
    </location>
</feature>
<proteinExistence type="predicted"/>
<evidence type="ECO:0000256" key="1">
    <source>
        <dbReference type="SAM" id="MobiDB-lite"/>
    </source>
</evidence>
<dbReference type="Proteomes" id="UP001054837">
    <property type="component" value="Unassembled WGS sequence"/>
</dbReference>
<organism evidence="2 3">
    <name type="scientific">Caerostris darwini</name>
    <dbReference type="NCBI Taxonomy" id="1538125"/>
    <lineage>
        <taxon>Eukaryota</taxon>
        <taxon>Metazoa</taxon>
        <taxon>Ecdysozoa</taxon>
        <taxon>Arthropoda</taxon>
        <taxon>Chelicerata</taxon>
        <taxon>Arachnida</taxon>
        <taxon>Araneae</taxon>
        <taxon>Araneomorphae</taxon>
        <taxon>Entelegynae</taxon>
        <taxon>Araneoidea</taxon>
        <taxon>Araneidae</taxon>
        <taxon>Caerostris</taxon>
    </lineage>
</organism>
<accession>A0AAV4WML1</accession>